<keyword evidence="3" id="KW-0479">Metal-binding</keyword>
<proteinExistence type="predicted"/>
<dbReference type="GO" id="GO:0008270">
    <property type="term" value="F:zinc ion binding"/>
    <property type="evidence" value="ECO:0007669"/>
    <property type="project" value="UniProtKB-KW"/>
</dbReference>
<feature type="domain" description="RZ-type" evidence="7">
    <location>
        <begin position="337"/>
        <end position="412"/>
    </location>
</feature>
<dbReference type="GO" id="GO:0004842">
    <property type="term" value="F:ubiquitin-protein transferase activity"/>
    <property type="evidence" value="ECO:0007669"/>
    <property type="project" value="InterPro"/>
</dbReference>
<dbReference type="InterPro" id="IPR031248">
    <property type="entry name" value="RNF213"/>
</dbReference>
<dbReference type="PANTHER" id="PTHR22605">
    <property type="entry name" value="RZ-TYPE DOMAIN-CONTAINING PROTEIN"/>
    <property type="match status" value="1"/>
</dbReference>
<keyword evidence="9" id="KW-1185">Reference proteome</keyword>
<reference evidence="8" key="1">
    <citation type="journal article" date="2020" name="Stud. Mycol.">
        <title>101 Dothideomycetes genomes: a test case for predicting lifestyles and emergence of pathogens.</title>
        <authorList>
            <person name="Haridas S."/>
            <person name="Albert R."/>
            <person name="Binder M."/>
            <person name="Bloem J."/>
            <person name="Labutti K."/>
            <person name="Salamov A."/>
            <person name="Andreopoulos B."/>
            <person name="Baker S."/>
            <person name="Barry K."/>
            <person name="Bills G."/>
            <person name="Bluhm B."/>
            <person name="Cannon C."/>
            <person name="Castanera R."/>
            <person name="Culley D."/>
            <person name="Daum C."/>
            <person name="Ezra D."/>
            <person name="Gonzalez J."/>
            <person name="Henrissat B."/>
            <person name="Kuo A."/>
            <person name="Liang C."/>
            <person name="Lipzen A."/>
            <person name="Lutzoni F."/>
            <person name="Magnuson J."/>
            <person name="Mondo S."/>
            <person name="Nolan M."/>
            <person name="Ohm R."/>
            <person name="Pangilinan J."/>
            <person name="Park H.-J."/>
            <person name="Ramirez L."/>
            <person name="Alfaro M."/>
            <person name="Sun H."/>
            <person name="Tritt A."/>
            <person name="Yoshinaga Y."/>
            <person name="Zwiers L.-H."/>
            <person name="Turgeon B."/>
            <person name="Goodwin S."/>
            <person name="Spatafora J."/>
            <person name="Crous P."/>
            <person name="Grigoriev I."/>
        </authorList>
    </citation>
    <scope>NUCLEOTIDE SEQUENCE</scope>
    <source>
        <strain evidence="8">CBS 110217</strain>
    </source>
</reference>
<evidence type="ECO:0000256" key="4">
    <source>
        <dbReference type="ARBA" id="ARBA00022771"/>
    </source>
</evidence>
<dbReference type="PROSITE" id="PS51981">
    <property type="entry name" value="ZF_RZ"/>
    <property type="match status" value="1"/>
</dbReference>
<evidence type="ECO:0000256" key="5">
    <source>
        <dbReference type="ARBA" id="ARBA00022833"/>
    </source>
</evidence>
<evidence type="ECO:0000256" key="6">
    <source>
        <dbReference type="ARBA" id="ARBA00022859"/>
    </source>
</evidence>
<keyword evidence="6" id="KW-0391">Immunity</keyword>
<dbReference type="PANTHER" id="PTHR22605:SF16">
    <property type="entry name" value="E3 UBIQUITIN-PROTEIN LIGASE RNF213"/>
    <property type="match status" value="1"/>
</dbReference>
<gene>
    <name evidence="8" type="ORF">EK21DRAFT_82987</name>
</gene>
<dbReference type="Proteomes" id="UP000799777">
    <property type="component" value="Unassembled WGS sequence"/>
</dbReference>
<protein>
    <recommendedName>
        <fullName evidence="7">RZ-type domain-containing protein</fullName>
    </recommendedName>
</protein>
<sequence length="415" mass="46567">MPCAAPCTWIPCSKRCDKTLSCGCRCPSVCGEECPDAKYCQEHGSDDIKAMQADLLTFTPYKDIDLDIDPCIFTACGHIFTIDSLDGTMGMQEYYEVNLLTGNYVRLKTSAEPFSIKDAKPCPECRASLRNLARYGRIVRRALLDESAKKLTMYKIINEVAYFFHKLSKDEQPYQRVHDLVEMVRRKNTSLDSVAEFEFSSEELQLREHLQAGNLLIRGYLILFSDVISVHKKTLVGTQGTLRVDFTANRVLCEELVAEAAQSKSIYQEAEAQVLWAKFAAMECSILETEYEAEDLGLQNHVDLLKQNAIDRLNTVEEICTQQEKTSKAHSDLIRRVSCTEMRMVVTVMAKEFGGTGHWYRCVNGHPFTVGECGMPMQLARCPECGAGVGGQSHRSTEGVTQARDIEERFGGLAL</sequence>
<dbReference type="EMBL" id="ML978524">
    <property type="protein sequence ID" value="KAF2022581.1"/>
    <property type="molecule type" value="Genomic_DNA"/>
</dbReference>
<organism evidence="8 9">
    <name type="scientific">Setomelanomma holmii</name>
    <dbReference type="NCBI Taxonomy" id="210430"/>
    <lineage>
        <taxon>Eukaryota</taxon>
        <taxon>Fungi</taxon>
        <taxon>Dikarya</taxon>
        <taxon>Ascomycota</taxon>
        <taxon>Pezizomycotina</taxon>
        <taxon>Dothideomycetes</taxon>
        <taxon>Pleosporomycetidae</taxon>
        <taxon>Pleosporales</taxon>
        <taxon>Pleosporineae</taxon>
        <taxon>Phaeosphaeriaceae</taxon>
        <taxon>Setomelanomma</taxon>
    </lineage>
</organism>
<keyword evidence="2" id="KW-0963">Cytoplasm</keyword>
<dbReference type="Pfam" id="PF20173">
    <property type="entry name" value="ZnF_RZ-type"/>
    <property type="match status" value="1"/>
</dbReference>
<keyword evidence="4" id="KW-0863">Zinc-finger</keyword>
<dbReference type="AlphaFoldDB" id="A0A9P4GWN9"/>
<comment type="subcellular location">
    <subcellularLocation>
        <location evidence="1">Cytoplasm</location>
    </subcellularLocation>
</comment>
<dbReference type="OrthoDB" id="2423195at2759"/>
<evidence type="ECO:0000256" key="1">
    <source>
        <dbReference type="ARBA" id="ARBA00004496"/>
    </source>
</evidence>
<name>A0A9P4GWN9_9PLEO</name>
<keyword evidence="5" id="KW-0862">Zinc</keyword>
<comment type="caution">
    <text evidence="8">The sequence shown here is derived from an EMBL/GenBank/DDBJ whole genome shotgun (WGS) entry which is preliminary data.</text>
</comment>
<dbReference type="GO" id="GO:0005737">
    <property type="term" value="C:cytoplasm"/>
    <property type="evidence" value="ECO:0007669"/>
    <property type="project" value="UniProtKB-SubCell"/>
</dbReference>
<evidence type="ECO:0000313" key="9">
    <source>
        <dbReference type="Proteomes" id="UP000799777"/>
    </source>
</evidence>
<accession>A0A9P4GWN9</accession>
<evidence type="ECO:0000256" key="3">
    <source>
        <dbReference type="ARBA" id="ARBA00022723"/>
    </source>
</evidence>
<evidence type="ECO:0000313" key="8">
    <source>
        <dbReference type="EMBL" id="KAF2022581.1"/>
    </source>
</evidence>
<evidence type="ECO:0000256" key="2">
    <source>
        <dbReference type="ARBA" id="ARBA00022490"/>
    </source>
</evidence>
<evidence type="ECO:0000259" key="7">
    <source>
        <dbReference type="PROSITE" id="PS51981"/>
    </source>
</evidence>
<dbReference type="GO" id="GO:0016887">
    <property type="term" value="F:ATP hydrolysis activity"/>
    <property type="evidence" value="ECO:0007669"/>
    <property type="project" value="InterPro"/>
</dbReference>
<dbReference type="InterPro" id="IPR046439">
    <property type="entry name" value="ZF_RZ_dom"/>
</dbReference>
<dbReference type="GO" id="GO:0002376">
    <property type="term" value="P:immune system process"/>
    <property type="evidence" value="ECO:0007669"/>
    <property type="project" value="UniProtKB-KW"/>
</dbReference>